<comment type="caution">
    <text evidence="2">The sequence shown here is derived from an EMBL/GenBank/DDBJ whole genome shotgun (WGS) entry which is preliminary data.</text>
</comment>
<accession>A0ABP9BQS6</accession>
<evidence type="ECO:0000313" key="3">
    <source>
        <dbReference type="Proteomes" id="UP001499959"/>
    </source>
</evidence>
<protein>
    <submittedName>
        <fullName evidence="2">ABC transporter permease</fullName>
    </submittedName>
</protein>
<evidence type="ECO:0000256" key="1">
    <source>
        <dbReference type="SAM" id="Phobius"/>
    </source>
</evidence>
<reference evidence="3" key="1">
    <citation type="journal article" date="2019" name="Int. J. Syst. Evol. Microbiol.">
        <title>The Global Catalogue of Microorganisms (GCM) 10K type strain sequencing project: providing services to taxonomists for standard genome sequencing and annotation.</title>
        <authorList>
            <consortium name="The Broad Institute Genomics Platform"/>
            <consortium name="The Broad Institute Genome Sequencing Center for Infectious Disease"/>
            <person name="Wu L."/>
            <person name="Ma J."/>
        </authorList>
    </citation>
    <scope>NUCLEOTIDE SEQUENCE [LARGE SCALE GENOMIC DNA]</scope>
    <source>
        <strain evidence="3">JCM 18204</strain>
    </source>
</reference>
<gene>
    <name evidence="2" type="ORF">GCM10023307_26690</name>
</gene>
<dbReference type="Proteomes" id="UP001499959">
    <property type="component" value="Unassembled WGS sequence"/>
</dbReference>
<feature type="transmembrane region" description="Helical" evidence="1">
    <location>
        <begin position="202"/>
        <end position="227"/>
    </location>
</feature>
<keyword evidence="1" id="KW-1133">Transmembrane helix</keyword>
<feature type="transmembrane region" description="Helical" evidence="1">
    <location>
        <begin position="168"/>
        <end position="190"/>
    </location>
</feature>
<feature type="transmembrane region" description="Helical" evidence="1">
    <location>
        <begin position="39"/>
        <end position="65"/>
    </location>
</feature>
<keyword evidence="3" id="KW-1185">Reference proteome</keyword>
<feature type="transmembrane region" description="Helical" evidence="1">
    <location>
        <begin position="233"/>
        <end position="254"/>
    </location>
</feature>
<name>A0ABP9BQS6_9GAMM</name>
<sequence length="342" mass="36990">MNTSIAPAAAARPHSGSAFGFAHKLKLLIKREYWENRSFLWAPAITGIIASVFAVIAMIGVTIFVQKAKREGDFGDHFKIDGEDLAGRGLGILSDGILANGIMLAMLVTIFVVFFYALGSLYDERRDRSVLFWKSLPVSDLQVVLSKVAWALVLGPVVGLLVGVAIGIVMWLIVALALVVNGIPGVGTLITGARPLHVLGQIFGVMPVYIAWSVPTIGWLMLCSAWSRRFPFLWAVLIPLLGCAMVSMTGQIFAWVTGAEFPHEHLWYVVALRGLCSLIPGLWFVKAVDGDLAVTSGDGISPELDVLSSWSAFGSLDMWIGIAVGVAMIAAAIRLRRWRDEG</sequence>
<evidence type="ECO:0000313" key="2">
    <source>
        <dbReference type="EMBL" id="GAA4799101.1"/>
    </source>
</evidence>
<feature type="transmembrane region" description="Helical" evidence="1">
    <location>
        <begin position="97"/>
        <end position="122"/>
    </location>
</feature>
<organism evidence="2 3">
    <name type="scientific">Lysobacter hankyongensis</name>
    <dbReference type="NCBI Taxonomy" id="1176535"/>
    <lineage>
        <taxon>Bacteria</taxon>
        <taxon>Pseudomonadati</taxon>
        <taxon>Pseudomonadota</taxon>
        <taxon>Gammaproteobacteria</taxon>
        <taxon>Lysobacterales</taxon>
        <taxon>Lysobacteraceae</taxon>
        <taxon>Lysobacter</taxon>
    </lineage>
</organism>
<dbReference type="RefSeq" id="WP_345303833.1">
    <property type="nucleotide sequence ID" value="NZ_BAABJE010000014.1"/>
</dbReference>
<proteinExistence type="predicted"/>
<keyword evidence="1" id="KW-0812">Transmembrane</keyword>
<keyword evidence="1" id="KW-0472">Membrane</keyword>
<feature type="transmembrane region" description="Helical" evidence="1">
    <location>
        <begin position="318"/>
        <end position="335"/>
    </location>
</feature>
<dbReference type="EMBL" id="BAABJE010000014">
    <property type="protein sequence ID" value="GAA4799101.1"/>
    <property type="molecule type" value="Genomic_DNA"/>
</dbReference>